<dbReference type="AlphaFoldDB" id="A0A4R4KME9"/>
<sequence>MNNVWKIATGLVFLLILVAGCQDSEKLKRDQYYSEGYQLYTVYCANCHQTDGKGMANLYPPILPSLKSYTKNELICTIKNGMKGELVVAGKTYNRPMPANPKLADIEIAEIVTYMYNTWGEETNYTPIDSVTAALNACSVKP</sequence>
<comment type="caution">
    <text evidence="6">The sequence shown here is derived from an EMBL/GenBank/DDBJ whole genome shotgun (WGS) entry which is preliminary data.</text>
</comment>
<dbReference type="Gene3D" id="1.10.760.10">
    <property type="entry name" value="Cytochrome c-like domain"/>
    <property type="match status" value="1"/>
</dbReference>
<feature type="domain" description="Cytochrome c" evidence="5">
    <location>
        <begin position="31"/>
        <end position="119"/>
    </location>
</feature>
<dbReference type="InterPro" id="IPR051459">
    <property type="entry name" value="Cytochrome_c-type_DH"/>
</dbReference>
<dbReference type="GO" id="GO:0020037">
    <property type="term" value="F:heme binding"/>
    <property type="evidence" value="ECO:0007669"/>
    <property type="project" value="InterPro"/>
</dbReference>
<dbReference type="PROSITE" id="PS51257">
    <property type="entry name" value="PROKAR_LIPOPROTEIN"/>
    <property type="match status" value="1"/>
</dbReference>
<evidence type="ECO:0000313" key="7">
    <source>
        <dbReference type="Proteomes" id="UP000295706"/>
    </source>
</evidence>
<dbReference type="Proteomes" id="UP000295706">
    <property type="component" value="Unassembled WGS sequence"/>
</dbReference>
<protein>
    <submittedName>
        <fullName evidence="6">Cytochrome c</fullName>
    </submittedName>
</protein>
<keyword evidence="2 4" id="KW-0479">Metal-binding</keyword>
<dbReference type="Pfam" id="PF00034">
    <property type="entry name" value="Cytochrom_C"/>
    <property type="match status" value="1"/>
</dbReference>
<gene>
    <name evidence="6" type="ORF">EZE20_04595</name>
</gene>
<dbReference type="GO" id="GO:0009055">
    <property type="term" value="F:electron transfer activity"/>
    <property type="evidence" value="ECO:0007669"/>
    <property type="project" value="InterPro"/>
</dbReference>
<dbReference type="InterPro" id="IPR009056">
    <property type="entry name" value="Cyt_c-like_dom"/>
</dbReference>
<accession>A0A4R4KME9</accession>
<dbReference type="InterPro" id="IPR036909">
    <property type="entry name" value="Cyt_c-like_dom_sf"/>
</dbReference>
<keyword evidence="3 4" id="KW-0408">Iron</keyword>
<dbReference type="EMBL" id="SMJU01000002">
    <property type="protein sequence ID" value="TDB68206.1"/>
    <property type="molecule type" value="Genomic_DNA"/>
</dbReference>
<evidence type="ECO:0000256" key="1">
    <source>
        <dbReference type="ARBA" id="ARBA00022617"/>
    </source>
</evidence>
<organism evidence="6 7">
    <name type="scientific">Arundinibacter roseus</name>
    <dbReference type="NCBI Taxonomy" id="2070510"/>
    <lineage>
        <taxon>Bacteria</taxon>
        <taxon>Pseudomonadati</taxon>
        <taxon>Bacteroidota</taxon>
        <taxon>Cytophagia</taxon>
        <taxon>Cytophagales</taxon>
        <taxon>Spirosomataceae</taxon>
        <taxon>Arundinibacter</taxon>
    </lineage>
</organism>
<dbReference type="RefSeq" id="WP_132114951.1">
    <property type="nucleotide sequence ID" value="NZ_SMJU01000002.1"/>
</dbReference>
<keyword evidence="7" id="KW-1185">Reference proteome</keyword>
<keyword evidence="1 4" id="KW-0349">Heme</keyword>
<evidence type="ECO:0000259" key="5">
    <source>
        <dbReference type="PROSITE" id="PS51007"/>
    </source>
</evidence>
<dbReference type="SUPFAM" id="SSF46626">
    <property type="entry name" value="Cytochrome c"/>
    <property type="match status" value="1"/>
</dbReference>
<dbReference type="GO" id="GO:0046872">
    <property type="term" value="F:metal ion binding"/>
    <property type="evidence" value="ECO:0007669"/>
    <property type="project" value="UniProtKB-KW"/>
</dbReference>
<evidence type="ECO:0000313" key="6">
    <source>
        <dbReference type="EMBL" id="TDB68206.1"/>
    </source>
</evidence>
<evidence type="ECO:0000256" key="4">
    <source>
        <dbReference type="PROSITE-ProRule" id="PRU00433"/>
    </source>
</evidence>
<dbReference type="PROSITE" id="PS51007">
    <property type="entry name" value="CYTC"/>
    <property type="match status" value="1"/>
</dbReference>
<dbReference type="PANTHER" id="PTHR35008">
    <property type="entry name" value="BLL4482 PROTEIN-RELATED"/>
    <property type="match status" value="1"/>
</dbReference>
<name>A0A4R4KME9_9BACT</name>
<dbReference type="PANTHER" id="PTHR35008:SF8">
    <property type="entry name" value="ALCOHOL DEHYDROGENASE CYTOCHROME C SUBUNIT"/>
    <property type="match status" value="1"/>
</dbReference>
<evidence type="ECO:0000256" key="3">
    <source>
        <dbReference type="ARBA" id="ARBA00023004"/>
    </source>
</evidence>
<dbReference type="OrthoDB" id="9811395at2"/>
<reference evidence="6 7" key="1">
    <citation type="submission" date="2019-02" db="EMBL/GenBank/DDBJ databases">
        <title>Arundinibacter roseus gen. nov., sp. nov., a new member of the family Cytophagaceae.</title>
        <authorList>
            <person name="Szuroczki S."/>
            <person name="Khayer B."/>
            <person name="Sproer C."/>
            <person name="Toumi M."/>
            <person name="Szabo A."/>
            <person name="Felfoldi T."/>
            <person name="Schumann P."/>
            <person name="Toth E."/>
        </authorList>
    </citation>
    <scope>NUCLEOTIDE SEQUENCE [LARGE SCALE GENOMIC DNA]</scope>
    <source>
        <strain evidence="6 7">DMA-k-7a</strain>
    </source>
</reference>
<evidence type="ECO:0000256" key="2">
    <source>
        <dbReference type="ARBA" id="ARBA00022723"/>
    </source>
</evidence>
<proteinExistence type="predicted"/>